<dbReference type="AlphaFoldDB" id="A0A9D4EYP7"/>
<accession>A0A9D4EYP7</accession>
<reference evidence="3" key="1">
    <citation type="journal article" date="2019" name="bioRxiv">
        <title>The Genome of the Zebra Mussel, Dreissena polymorpha: A Resource for Invasive Species Research.</title>
        <authorList>
            <person name="McCartney M.A."/>
            <person name="Auch B."/>
            <person name="Kono T."/>
            <person name="Mallez S."/>
            <person name="Zhang Y."/>
            <person name="Obille A."/>
            <person name="Becker A."/>
            <person name="Abrahante J.E."/>
            <person name="Garbe J."/>
            <person name="Badalamenti J.P."/>
            <person name="Herman A."/>
            <person name="Mangelson H."/>
            <person name="Liachko I."/>
            <person name="Sullivan S."/>
            <person name="Sone E.D."/>
            <person name="Koren S."/>
            <person name="Silverstein K.A.T."/>
            <person name="Beckman K.B."/>
            <person name="Gohl D.M."/>
        </authorList>
    </citation>
    <scope>NUCLEOTIDE SEQUENCE</scope>
    <source>
        <strain evidence="3">Duluth1</strain>
        <tissue evidence="3">Whole animal</tissue>
    </source>
</reference>
<dbReference type="EMBL" id="JAIWYP010000008">
    <property type="protein sequence ID" value="KAH3788588.1"/>
    <property type="molecule type" value="Genomic_DNA"/>
</dbReference>
<evidence type="ECO:0000313" key="2">
    <source>
        <dbReference type="EMBL" id="KAH3788588.1"/>
    </source>
</evidence>
<reference evidence="3" key="2">
    <citation type="submission" date="2020-11" db="EMBL/GenBank/DDBJ databases">
        <authorList>
            <person name="McCartney M.A."/>
            <person name="Auch B."/>
            <person name="Kono T."/>
            <person name="Mallez S."/>
            <person name="Becker A."/>
            <person name="Gohl D.M."/>
            <person name="Silverstein K.A.T."/>
            <person name="Koren S."/>
            <person name="Bechman K.B."/>
            <person name="Herman A."/>
            <person name="Abrahante J.E."/>
            <person name="Garbe J."/>
        </authorList>
    </citation>
    <scope>NUCLEOTIDE SEQUENCE</scope>
    <source>
        <strain evidence="3">Duluth1</strain>
        <tissue evidence="3">Whole animal</tissue>
    </source>
</reference>
<dbReference type="EMBL" id="JAIWYP010000008">
    <property type="protein sequence ID" value="KAH3788682.1"/>
    <property type="molecule type" value="Genomic_DNA"/>
</dbReference>
<organism evidence="3 4">
    <name type="scientific">Dreissena polymorpha</name>
    <name type="common">Zebra mussel</name>
    <name type="synonym">Mytilus polymorpha</name>
    <dbReference type="NCBI Taxonomy" id="45954"/>
    <lineage>
        <taxon>Eukaryota</taxon>
        <taxon>Metazoa</taxon>
        <taxon>Spiralia</taxon>
        <taxon>Lophotrochozoa</taxon>
        <taxon>Mollusca</taxon>
        <taxon>Bivalvia</taxon>
        <taxon>Autobranchia</taxon>
        <taxon>Heteroconchia</taxon>
        <taxon>Euheterodonta</taxon>
        <taxon>Imparidentia</taxon>
        <taxon>Neoheterodontei</taxon>
        <taxon>Myida</taxon>
        <taxon>Dreissenoidea</taxon>
        <taxon>Dreissenidae</taxon>
        <taxon>Dreissena</taxon>
    </lineage>
</organism>
<comment type="caution">
    <text evidence="3">The sequence shown here is derived from an EMBL/GenBank/DDBJ whole genome shotgun (WGS) entry which is preliminary data.</text>
</comment>
<proteinExistence type="predicted"/>
<protein>
    <submittedName>
        <fullName evidence="3">Uncharacterized protein</fullName>
    </submittedName>
</protein>
<keyword evidence="4" id="KW-1185">Reference proteome</keyword>
<sequence length="53" mass="5358">MKKKGTSSVSCGKASGSGRSRSPLSAAAFRSDSSHKCATDEASQPPMSAQANL</sequence>
<dbReference type="Proteomes" id="UP000828390">
    <property type="component" value="Unassembled WGS sequence"/>
</dbReference>
<evidence type="ECO:0000313" key="4">
    <source>
        <dbReference type="Proteomes" id="UP000828390"/>
    </source>
</evidence>
<feature type="compositionally biased region" description="Polar residues" evidence="1">
    <location>
        <begin position="41"/>
        <end position="53"/>
    </location>
</feature>
<name>A0A9D4EYP7_DREPO</name>
<feature type="region of interest" description="Disordered" evidence="1">
    <location>
        <begin position="1"/>
        <end position="53"/>
    </location>
</feature>
<evidence type="ECO:0000256" key="1">
    <source>
        <dbReference type="SAM" id="MobiDB-lite"/>
    </source>
</evidence>
<gene>
    <name evidence="2" type="ORF">DPMN_166733</name>
    <name evidence="3" type="ORF">DPMN_166829</name>
</gene>
<feature type="compositionally biased region" description="Polar residues" evidence="1">
    <location>
        <begin position="1"/>
        <end position="10"/>
    </location>
</feature>
<evidence type="ECO:0000313" key="3">
    <source>
        <dbReference type="EMBL" id="KAH3788682.1"/>
    </source>
</evidence>